<dbReference type="GeneID" id="39579952"/>
<evidence type="ECO:0008006" key="4">
    <source>
        <dbReference type="Google" id="ProtNLM"/>
    </source>
</evidence>
<sequence length="405" mass="45410">MTREVSHLSHLPLQTGSWEHFLAPFPPALLILRDTLLSPIASSPSRLHVTLSRTSDDHSTKHQAPSSRQQAAGTMSTSSSRRKVARLDLNTPIATCYPEGCTSGPPVIHDFGDLLNLPGKKPYEDDDLKTRESFGDWMEKPFFRVEVGGRFFNVPSGLLRDYPYWSSLLYGNWKESVTDTRVIEGIPADVFGLALEMVVRRGLLHDDELRKLDLPTLFAVVRVFDRFAMDRMIGPTLNIVNKSLDIRWYATGGPDFNPDGEARSGFALDTSVRRAAEINNAFEIGRPAACLSQHVKGDFFAMHFLLNIPRRHYDATLPKVCHELLVEINKLMADMGGARMLHKNWSDMRGIAHARTAPDHSHLDNVNDDASSVASSRSTLSETRCMLKTVTPFPTTHVYLLDFLR</sequence>
<gene>
    <name evidence="2" type="ORF">SODALDRAFT_331544</name>
</gene>
<evidence type="ECO:0000313" key="2">
    <source>
        <dbReference type="EMBL" id="ROT41762.1"/>
    </source>
</evidence>
<dbReference type="Proteomes" id="UP000272025">
    <property type="component" value="Unassembled WGS sequence"/>
</dbReference>
<evidence type="ECO:0000256" key="1">
    <source>
        <dbReference type="SAM" id="MobiDB-lite"/>
    </source>
</evidence>
<feature type="compositionally biased region" description="Polar residues" evidence="1">
    <location>
        <begin position="62"/>
        <end position="79"/>
    </location>
</feature>
<name>A0A3N2Q4S9_SODAK</name>
<keyword evidence="3" id="KW-1185">Reference proteome</keyword>
<evidence type="ECO:0000313" key="3">
    <source>
        <dbReference type="Proteomes" id="UP000272025"/>
    </source>
</evidence>
<dbReference type="EMBL" id="ML119052">
    <property type="protein sequence ID" value="ROT41762.1"/>
    <property type="molecule type" value="Genomic_DNA"/>
</dbReference>
<proteinExistence type="predicted"/>
<feature type="region of interest" description="Disordered" evidence="1">
    <location>
        <begin position="48"/>
        <end position="82"/>
    </location>
</feature>
<accession>A0A3N2Q4S9</accession>
<reference evidence="2 3" key="1">
    <citation type="journal article" date="2018" name="Mol. Ecol.">
        <title>The obligate alkalophilic soda-lake fungus Sodiomyces alkalinus has shifted to a protein diet.</title>
        <authorList>
            <person name="Grum-Grzhimaylo A.A."/>
            <person name="Falkoski D.L."/>
            <person name="van den Heuvel J."/>
            <person name="Valero-Jimenez C.A."/>
            <person name="Min B."/>
            <person name="Choi I.G."/>
            <person name="Lipzen A."/>
            <person name="Daum C.G."/>
            <person name="Aanen D.K."/>
            <person name="Tsang A."/>
            <person name="Henrissat B."/>
            <person name="Bilanenko E.N."/>
            <person name="de Vries R.P."/>
            <person name="van Kan J.A.L."/>
            <person name="Grigoriev I.V."/>
            <person name="Debets A.J.M."/>
        </authorList>
    </citation>
    <scope>NUCLEOTIDE SEQUENCE [LARGE SCALE GENOMIC DNA]</scope>
    <source>
        <strain evidence="2 3">F11</strain>
    </source>
</reference>
<dbReference type="AlphaFoldDB" id="A0A3N2Q4S9"/>
<organism evidence="2 3">
    <name type="scientific">Sodiomyces alkalinus (strain CBS 110278 / VKM F-3762 / F11)</name>
    <name type="common">Alkaliphilic filamentous fungus</name>
    <dbReference type="NCBI Taxonomy" id="1314773"/>
    <lineage>
        <taxon>Eukaryota</taxon>
        <taxon>Fungi</taxon>
        <taxon>Dikarya</taxon>
        <taxon>Ascomycota</taxon>
        <taxon>Pezizomycotina</taxon>
        <taxon>Sordariomycetes</taxon>
        <taxon>Hypocreomycetidae</taxon>
        <taxon>Glomerellales</taxon>
        <taxon>Plectosphaerellaceae</taxon>
        <taxon>Sodiomyces</taxon>
    </lineage>
</organism>
<protein>
    <recommendedName>
        <fullName evidence="4">BTB domain-containing protein</fullName>
    </recommendedName>
</protein>
<dbReference type="RefSeq" id="XP_028469568.1">
    <property type="nucleotide sequence ID" value="XM_028611474.1"/>
</dbReference>